<evidence type="ECO:0000256" key="2">
    <source>
        <dbReference type="SAM" id="MobiDB-lite"/>
    </source>
</evidence>
<proteinExistence type="inferred from homology"/>
<dbReference type="GO" id="GO:0005886">
    <property type="term" value="C:plasma membrane"/>
    <property type="evidence" value="ECO:0007669"/>
    <property type="project" value="UniProtKB-SubCell"/>
</dbReference>
<accession>A0A3N4UHY6</accession>
<dbReference type="AlphaFoldDB" id="A0A3N4UHY6"/>
<dbReference type="InterPro" id="IPR002696">
    <property type="entry name" value="Membr_insert_effic_factor_YidD"/>
</dbReference>
<keyword evidence="1" id="KW-1003">Cell membrane</keyword>
<feature type="region of interest" description="Disordered" evidence="2">
    <location>
        <begin position="96"/>
        <end position="126"/>
    </location>
</feature>
<organism evidence="3 4">
    <name type="scientific">Tibeticola sediminis</name>
    <dbReference type="NCBI Taxonomy" id="1917811"/>
    <lineage>
        <taxon>Bacteria</taxon>
        <taxon>Pseudomonadati</taxon>
        <taxon>Pseudomonadota</taxon>
        <taxon>Betaproteobacteria</taxon>
        <taxon>Burkholderiales</taxon>
        <taxon>Comamonadaceae</taxon>
        <taxon>Tibeticola</taxon>
    </lineage>
</organism>
<keyword evidence="1" id="KW-0472">Membrane</keyword>
<reference evidence="3 4" key="1">
    <citation type="submission" date="2018-11" db="EMBL/GenBank/DDBJ databases">
        <title>Genomic Encyclopedia of Type Strains, Phase IV (KMG-IV): sequencing the most valuable type-strain genomes for metagenomic binning, comparative biology and taxonomic classification.</title>
        <authorList>
            <person name="Goeker M."/>
        </authorList>
    </citation>
    <scope>NUCLEOTIDE SEQUENCE [LARGE SCALE GENOMIC DNA]</scope>
    <source>
        <strain evidence="3 4">DSM 101684</strain>
    </source>
</reference>
<dbReference type="PANTHER" id="PTHR33383">
    <property type="entry name" value="MEMBRANE PROTEIN INSERTION EFFICIENCY FACTOR-RELATED"/>
    <property type="match status" value="1"/>
</dbReference>
<dbReference type="SMART" id="SM01234">
    <property type="entry name" value="Haemolytic"/>
    <property type="match status" value="1"/>
</dbReference>
<dbReference type="EMBL" id="RKQL01000004">
    <property type="protein sequence ID" value="RPE66829.1"/>
    <property type="molecule type" value="Genomic_DNA"/>
</dbReference>
<comment type="similarity">
    <text evidence="1">Belongs to the UPF0161 family.</text>
</comment>
<dbReference type="NCBIfam" id="TIGR00278">
    <property type="entry name" value="membrane protein insertion efficiency factor YidD"/>
    <property type="match status" value="1"/>
</dbReference>
<sequence>MTTAWRSLQRLPQRVLLGLIRAYRFMLSPWLGNACRFEPSCSRYALEAIERHGALTGSYLMTRRLLRCHPWCAGGCDPVPAEPPRLFSRLISPESAVSVGPEGDAASARTDAVVPQPYPPRETKRS</sequence>
<evidence type="ECO:0000313" key="4">
    <source>
        <dbReference type="Proteomes" id="UP000272193"/>
    </source>
</evidence>
<comment type="function">
    <text evidence="1">Could be involved in insertion of integral membrane proteins into the membrane.</text>
</comment>
<keyword evidence="4" id="KW-1185">Reference proteome</keyword>
<dbReference type="OrthoDB" id="9801753at2"/>
<comment type="subcellular location">
    <subcellularLocation>
        <location evidence="1">Cell membrane</location>
        <topology evidence="1">Peripheral membrane protein</topology>
        <orientation evidence="1">Cytoplasmic side</orientation>
    </subcellularLocation>
</comment>
<name>A0A3N4UHY6_9BURK</name>
<dbReference type="Pfam" id="PF01809">
    <property type="entry name" value="YidD"/>
    <property type="match status" value="1"/>
</dbReference>
<evidence type="ECO:0000256" key="1">
    <source>
        <dbReference type="HAMAP-Rule" id="MF_00386"/>
    </source>
</evidence>
<comment type="caution">
    <text evidence="3">The sequence shown here is derived from an EMBL/GenBank/DDBJ whole genome shotgun (WGS) entry which is preliminary data.</text>
</comment>
<dbReference type="RefSeq" id="WP_124223015.1">
    <property type="nucleotide sequence ID" value="NZ_RKQL01000004.1"/>
</dbReference>
<dbReference type="HAMAP" id="MF_00386">
    <property type="entry name" value="UPF0161_YidD"/>
    <property type="match status" value="1"/>
</dbReference>
<dbReference type="PANTHER" id="PTHR33383:SF1">
    <property type="entry name" value="MEMBRANE PROTEIN INSERTION EFFICIENCY FACTOR-RELATED"/>
    <property type="match status" value="1"/>
</dbReference>
<protein>
    <recommendedName>
        <fullName evidence="1">Putative membrane protein insertion efficiency factor</fullName>
    </recommendedName>
</protein>
<dbReference type="Proteomes" id="UP000272193">
    <property type="component" value="Unassembled WGS sequence"/>
</dbReference>
<gene>
    <name evidence="3" type="ORF">EDC62_1903</name>
</gene>
<evidence type="ECO:0000313" key="3">
    <source>
        <dbReference type="EMBL" id="RPE66829.1"/>
    </source>
</evidence>